<sequence length="579" mass="62079">MSCPFSKTGSEQKKSRAKSPTKPTEAKSGGSPFVHPDVTQSNTKCPSFSSGCPFGDASKHSPVMSEDEIAQLSTKCPAWADGHCPFSSASGGKHPAVNSTALAPLCPAMRASSGCAFSGNAAHPQMLQFTQDVVRRCPSFHGAGACPFKGVKTEAPHPVASSLDDLKKRCPAFEQDCPFKPDSQQMIHRAVKFSSEFVAYLREVCPEFKKAQGCPFSHLKNLSDLDLSKCPAFAESCPFDQKLTKYPKLAEFCQGDISKCLAFAKGCPFKPSDDRGSAEACPVLAGWHKSLHPPVRLLDQFHDCLAFKQQAGCPFRGASTDTKHRFMGLLDGSIDILKEKCPAWSSGICPFSNGSKAHPSISSAQDVSKCPAFRDGGCVFNASSAPSDAHPNIAYLFADNPTSSCAAFSNGCPFALLGSKTISDMRDAMTSCPAFLKAHGCPFKNAKTSGELFTKFSEIPVSHYDMLSGEQNIMAKMLSFTNLAQVESQSDNAVPSGHPPVRSSSNISQCPMMSKKRKNPPARTPCASDFAQMFYNLHHAHNEKSLNGDCAETIQGETPVKEMLSKCPVFASGKCPFAA</sequence>
<name>A0A0H5R6I7_9EUKA</name>
<feature type="region of interest" description="Disordered" evidence="1">
    <location>
        <begin position="1"/>
        <end position="47"/>
    </location>
</feature>
<evidence type="ECO:0000313" key="2">
    <source>
        <dbReference type="EMBL" id="CRZ09441.1"/>
    </source>
</evidence>
<evidence type="ECO:0000256" key="1">
    <source>
        <dbReference type="SAM" id="MobiDB-lite"/>
    </source>
</evidence>
<accession>A0A0H5R6I7</accession>
<feature type="region of interest" description="Disordered" evidence="1">
    <location>
        <begin position="490"/>
        <end position="522"/>
    </location>
</feature>
<dbReference type="AlphaFoldDB" id="A0A0H5R6I7"/>
<protein>
    <submittedName>
        <fullName evidence="2">Uncharacterized protein</fullName>
    </submittedName>
</protein>
<organism evidence="2">
    <name type="scientific">Spongospora subterranea</name>
    <dbReference type="NCBI Taxonomy" id="70186"/>
    <lineage>
        <taxon>Eukaryota</taxon>
        <taxon>Sar</taxon>
        <taxon>Rhizaria</taxon>
        <taxon>Endomyxa</taxon>
        <taxon>Phytomyxea</taxon>
        <taxon>Plasmodiophorida</taxon>
        <taxon>Plasmodiophoridae</taxon>
        <taxon>Spongospora</taxon>
    </lineage>
</organism>
<proteinExistence type="predicted"/>
<feature type="compositionally biased region" description="Polar residues" evidence="1">
    <location>
        <begin position="502"/>
        <end position="511"/>
    </location>
</feature>
<dbReference type="EMBL" id="HACM01008999">
    <property type="protein sequence ID" value="CRZ09441.1"/>
    <property type="molecule type" value="Transcribed_RNA"/>
</dbReference>
<reference evidence="2" key="1">
    <citation type="submission" date="2015-04" db="EMBL/GenBank/DDBJ databases">
        <title>The genome sequence of the plant pathogenic Rhizarian Plasmodiophora brassicae reveals insights in its biotrophic life cycle and the origin of chitin synthesis.</title>
        <authorList>
            <person name="Schwelm A."/>
            <person name="Fogelqvist J."/>
            <person name="Knaust A."/>
            <person name="Julke S."/>
            <person name="Lilja T."/>
            <person name="Dhandapani V."/>
            <person name="Bonilla-Rosso G."/>
            <person name="Karlsson M."/>
            <person name="Shevchenko A."/>
            <person name="Choi S.R."/>
            <person name="Kim H.G."/>
            <person name="Park J.Y."/>
            <person name="Lim Y.P."/>
            <person name="Ludwig-Muller J."/>
            <person name="Dixelius C."/>
        </authorList>
    </citation>
    <scope>NUCLEOTIDE SEQUENCE</scope>
    <source>
        <tissue evidence="2">Potato root galls</tissue>
    </source>
</reference>
<feature type="compositionally biased region" description="Polar residues" evidence="1">
    <location>
        <begin position="38"/>
        <end position="47"/>
    </location>
</feature>